<evidence type="ECO:0000256" key="2">
    <source>
        <dbReference type="SAM" id="MobiDB-lite"/>
    </source>
</evidence>
<keyword evidence="6" id="KW-1185">Reference proteome</keyword>
<sequence length="534" mass="59849">MPVRNMSNSLHHECMPFARQPLKAIYVSQRLLTTLLLVPVWVFHYALLPRKFRPRTSWSLRQIVTVNFYRRIFKVTELAGVEWGTREPDEACDNSTLTETRFEWIDPLPECLRSGIVVDKQVPFKKVGAFVWPKGSPSEDRHGSKAALASESNVEANGDDEPVIGIFLHGGGYCHMSAHEHAGTSRIPRRLMEDKTFSSIYSVEYRLLQHAPFPAAVQDAAAVYAHIVHQHKGTSNYVSNPNGSETPVTPKKERSVSHPEMPQVTDILTVNYTTEIAKNEKENNEVKARVEAAARETHCKIVLIGDSSGGNLVLALARWIRDEGFLPPPAGLILLSPSCDPSHAFPETPSSYVPRPHADTDYLVDTPEPRALLQRTFLGHNPLETMHSPYVSPVSRRVLRAFYGDAFVASVEDLTIGRLDTGLRETLRTMASEPATLADELEPSPTSLARPVIASPRGLSLFSEFPRVCVVLGDAERLEREVMKLVGAMERDGVDVCTVWVEDGVHDVLQLTWWDERVRDKVWASVEEWAREVR</sequence>
<dbReference type="Gene3D" id="3.40.50.1820">
    <property type="entry name" value="alpha/beta hydrolase"/>
    <property type="match status" value="1"/>
</dbReference>
<dbReference type="InterPro" id="IPR013094">
    <property type="entry name" value="AB_hydrolase_3"/>
</dbReference>
<evidence type="ECO:0000256" key="3">
    <source>
        <dbReference type="SAM" id="Phobius"/>
    </source>
</evidence>
<comment type="caution">
    <text evidence="5">The sequence shown here is derived from an EMBL/GenBank/DDBJ whole genome shotgun (WGS) entry which is preliminary data.</text>
</comment>
<keyword evidence="3" id="KW-0472">Membrane</keyword>
<feature type="compositionally biased region" description="Polar residues" evidence="2">
    <location>
        <begin position="234"/>
        <end position="247"/>
    </location>
</feature>
<dbReference type="RefSeq" id="XP_027614705.1">
    <property type="nucleotide sequence ID" value="XM_027758904.1"/>
</dbReference>
<evidence type="ECO:0000256" key="1">
    <source>
        <dbReference type="ARBA" id="ARBA00022801"/>
    </source>
</evidence>
<dbReference type="Pfam" id="PF07859">
    <property type="entry name" value="Abhydrolase_3"/>
    <property type="match status" value="1"/>
</dbReference>
<evidence type="ECO:0000313" key="5">
    <source>
        <dbReference type="EMBL" id="GBE83792.1"/>
    </source>
</evidence>
<dbReference type="Proteomes" id="UP000287166">
    <property type="component" value="Unassembled WGS sequence"/>
</dbReference>
<evidence type="ECO:0000259" key="4">
    <source>
        <dbReference type="Pfam" id="PF07859"/>
    </source>
</evidence>
<dbReference type="SUPFAM" id="SSF53474">
    <property type="entry name" value="alpha/beta-Hydrolases"/>
    <property type="match status" value="2"/>
</dbReference>
<dbReference type="GO" id="GO:0016787">
    <property type="term" value="F:hydrolase activity"/>
    <property type="evidence" value="ECO:0007669"/>
    <property type="project" value="UniProtKB-KW"/>
</dbReference>
<dbReference type="OrthoDB" id="2152029at2759"/>
<dbReference type="STRING" id="139825.A0A401GNL6"/>
<proteinExistence type="predicted"/>
<keyword evidence="3" id="KW-1133">Transmembrane helix</keyword>
<dbReference type="PANTHER" id="PTHR48081">
    <property type="entry name" value="AB HYDROLASE SUPERFAMILY PROTEIN C4A8.06C"/>
    <property type="match status" value="1"/>
</dbReference>
<evidence type="ECO:0000313" key="6">
    <source>
        <dbReference type="Proteomes" id="UP000287166"/>
    </source>
</evidence>
<dbReference type="InParanoid" id="A0A401GNL6"/>
<feature type="transmembrane region" description="Helical" evidence="3">
    <location>
        <begin position="31"/>
        <end position="48"/>
    </location>
</feature>
<feature type="region of interest" description="Disordered" evidence="2">
    <location>
        <begin position="134"/>
        <end position="156"/>
    </location>
</feature>
<feature type="domain" description="Alpha/beta hydrolase fold-3" evidence="4">
    <location>
        <begin position="166"/>
        <end position="399"/>
    </location>
</feature>
<dbReference type="EMBL" id="BFAD01000005">
    <property type="protein sequence ID" value="GBE83792.1"/>
    <property type="molecule type" value="Genomic_DNA"/>
</dbReference>
<dbReference type="InterPro" id="IPR050300">
    <property type="entry name" value="GDXG_lipolytic_enzyme"/>
</dbReference>
<dbReference type="GeneID" id="38780709"/>
<feature type="region of interest" description="Disordered" evidence="2">
    <location>
        <begin position="234"/>
        <end position="259"/>
    </location>
</feature>
<dbReference type="PANTHER" id="PTHR48081:SF8">
    <property type="entry name" value="ALPHA_BETA HYDROLASE FOLD-3 DOMAIN-CONTAINING PROTEIN-RELATED"/>
    <property type="match status" value="1"/>
</dbReference>
<protein>
    <recommendedName>
        <fullName evidence="4">Alpha/beta hydrolase fold-3 domain-containing protein</fullName>
    </recommendedName>
</protein>
<keyword evidence="3" id="KW-0812">Transmembrane</keyword>
<organism evidence="5 6">
    <name type="scientific">Sparassis crispa</name>
    <dbReference type="NCBI Taxonomy" id="139825"/>
    <lineage>
        <taxon>Eukaryota</taxon>
        <taxon>Fungi</taxon>
        <taxon>Dikarya</taxon>
        <taxon>Basidiomycota</taxon>
        <taxon>Agaricomycotina</taxon>
        <taxon>Agaricomycetes</taxon>
        <taxon>Polyporales</taxon>
        <taxon>Sparassidaceae</taxon>
        <taxon>Sparassis</taxon>
    </lineage>
</organism>
<dbReference type="AlphaFoldDB" id="A0A401GNL6"/>
<name>A0A401GNL6_9APHY</name>
<reference evidence="5 6" key="1">
    <citation type="journal article" date="2018" name="Sci. Rep.">
        <title>Genome sequence of the cauliflower mushroom Sparassis crispa (Hanabiratake) and its association with beneficial usage.</title>
        <authorList>
            <person name="Kiyama R."/>
            <person name="Furutani Y."/>
            <person name="Kawaguchi K."/>
            <person name="Nakanishi T."/>
        </authorList>
    </citation>
    <scope>NUCLEOTIDE SEQUENCE [LARGE SCALE GENOMIC DNA]</scope>
</reference>
<gene>
    <name evidence="5" type="ORF">SCP_0508490</name>
</gene>
<accession>A0A401GNL6</accession>
<dbReference type="InterPro" id="IPR029058">
    <property type="entry name" value="AB_hydrolase_fold"/>
</dbReference>
<keyword evidence="1" id="KW-0378">Hydrolase</keyword>